<reference evidence="2" key="1">
    <citation type="submission" date="2021-11" db="EMBL/GenBank/DDBJ databases">
        <authorList>
            <person name="Herlambang A."/>
            <person name="Guo Y."/>
            <person name="Takashima Y."/>
            <person name="Nishizawa T."/>
        </authorList>
    </citation>
    <scope>NUCLEOTIDE SEQUENCE</scope>
    <source>
        <strain evidence="2">E1425</strain>
    </source>
</reference>
<accession>A0A9P3LVH7</accession>
<dbReference type="OrthoDB" id="2439528at2759"/>
<organism evidence="2 3">
    <name type="scientific">Entomortierella parvispora</name>
    <dbReference type="NCBI Taxonomy" id="205924"/>
    <lineage>
        <taxon>Eukaryota</taxon>
        <taxon>Fungi</taxon>
        <taxon>Fungi incertae sedis</taxon>
        <taxon>Mucoromycota</taxon>
        <taxon>Mortierellomycotina</taxon>
        <taxon>Mortierellomycetes</taxon>
        <taxon>Mortierellales</taxon>
        <taxon>Mortierellaceae</taxon>
        <taxon>Entomortierella</taxon>
    </lineage>
</organism>
<dbReference type="AlphaFoldDB" id="A0A9P3LVH7"/>
<protein>
    <recommendedName>
        <fullName evidence="4">F-box domain-containing protein</fullName>
    </recommendedName>
</protein>
<feature type="region of interest" description="Disordered" evidence="1">
    <location>
        <begin position="344"/>
        <end position="363"/>
    </location>
</feature>
<evidence type="ECO:0000313" key="3">
    <source>
        <dbReference type="Proteomes" id="UP000827284"/>
    </source>
</evidence>
<evidence type="ECO:0000256" key="1">
    <source>
        <dbReference type="SAM" id="MobiDB-lite"/>
    </source>
</evidence>
<comment type="caution">
    <text evidence="2">The sequence shown here is derived from an EMBL/GenBank/DDBJ whole genome shotgun (WGS) entry which is preliminary data.</text>
</comment>
<dbReference type="EMBL" id="BQFW01000006">
    <property type="protein sequence ID" value="GJJ72176.1"/>
    <property type="molecule type" value="Genomic_DNA"/>
</dbReference>
<keyword evidence="3" id="KW-1185">Reference proteome</keyword>
<dbReference type="Proteomes" id="UP000827284">
    <property type="component" value="Unassembled WGS sequence"/>
</dbReference>
<dbReference type="Gene3D" id="3.80.10.10">
    <property type="entry name" value="Ribonuclease Inhibitor"/>
    <property type="match status" value="1"/>
</dbReference>
<evidence type="ECO:0008006" key="4">
    <source>
        <dbReference type="Google" id="ProtNLM"/>
    </source>
</evidence>
<gene>
    <name evidence="2" type="ORF">EMPS_04533</name>
</gene>
<name>A0A9P3LVH7_9FUNG</name>
<dbReference type="SUPFAM" id="SSF52047">
    <property type="entry name" value="RNI-like"/>
    <property type="match status" value="1"/>
</dbReference>
<evidence type="ECO:0000313" key="2">
    <source>
        <dbReference type="EMBL" id="GJJ72176.1"/>
    </source>
</evidence>
<proteinExistence type="predicted"/>
<sequence>MSGPAPTHALELPEILLRISQFLPLWSAGDRGSYIFEPQTLLACTLVSKSFRQAMLPTLWYMFDHSFMRNLPESIMFKYSPHFRILGLNYPVSVTLPTTSTSTATTTTTPLRSLSCTWLIDLRIYGNEPSCRDLLHVNPQLQKILWAGTTEYSDDSIPVVEPNLLKGLTDLRWLRLCEWDLGREGALLPMLQAVQNTLTVLRLDSFCGGEGVLPDPLPATAENSPFLAPDHGISDGSPSPWLRIKELTMDLQFTLSHQLIDLVAFCPLLEDLTLIAACDADLNRLVQNLEHCPNLSRIQVDGIYFGLFDTYRILRDSKFASLIRCCNRVPQSLSRSLSPFGENVDIEERGSSSGSGNGKSAKRGGLKSFRADVHGLEPLFTQALIEAGPSLQSLHLTIHRMQHDETDIDTDDDEDDRGIVRSRYDIKRDQLQLYRILEACPNLEKVQLEFEDPVFSNSTIFTVDPRWQSIVKVVNNGV</sequence>
<dbReference type="InterPro" id="IPR032675">
    <property type="entry name" value="LRR_dom_sf"/>
</dbReference>
<reference evidence="2" key="2">
    <citation type="journal article" date="2022" name="Microbiol. Resour. Announc.">
        <title>Whole-Genome Sequence of Entomortierella parvispora E1425, a Mucoromycotan Fungus Associated with Burkholderiaceae-Related Endosymbiotic Bacteria.</title>
        <authorList>
            <person name="Herlambang A."/>
            <person name="Guo Y."/>
            <person name="Takashima Y."/>
            <person name="Narisawa K."/>
            <person name="Ohta H."/>
            <person name="Nishizawa T."/>
        </authorList>
    </citation>
    <scope>NUCLEOTIDE SEQUENCE</scope>
    <source>
        <strain evidence="2">E1425</strain>
    </source>
</reference>